<organism evidence="2 3">
    <name type="scientific">Scleroderma citrinum Foug A</name>
    <dbReference type="NCBI Taxonomy" id="1036808"/>
    <lineage>
        <taxon>Eukaryota</taxon>
        <taxon>Fungi</taxon>
        <taxon>Dikarya</taxon>
        <taxon>Basidiomycota</taxon>
        <taxon>Agaricomycotina</taxon>
        <taxon>Agaricomycetes</taxon>
        <taxon>Agaricomycetidae</taxon>
        <taxon>Boletales</taxon>
        <taxon>Sclerodermatineae</taxon>
        <taxon>Sclerodermataceae</taxon>
        <taxon>Scleroderma</taxon>
    </lineage>
</organism>
<proteinExistence type="predicted"/>
<reference evidence="3" key="2">
    <citation type="submission" date="2015-01" db="EMBL/GenBank/DDBJ databases">
        <title>Evolutionary Origins and Diversification of the Mycorrhizal Mutualists.</title>
        <authorList>
            <consortium name="DOE Joint Genome Institute"/>
            <consortium name="Mycorrhizal Genomics Consortium"/>
            <person name="Kohler A."/>
            <person name="Kuo A."/>
            <person name="Nagy L.G."/>
            <person name="Floudas D."/>
            <person name="Copeland A."/>
            <person name="Barry K.W."/>
            <person name="Cichocki N."/>
            <person name="Veneault-Fourrey C."/>
            <person name="LaButti K."/>
            <person name="Lindquist E.A."/>
            <person name="Lipzen A."/>
            <person name="Lundell T."/>
            <person name="Morin E."/>
            <person name="Murat C."/>
            <person name="Riley R."/>
            <person name="Ohm R."/>
            <person name="Sun H."/>
            <person name="Tunlid A."/>
            <person name="Henrissat B."/>
            <person name="Grigoriev I.V."/>
            <person name="Hibbett D.S."/>
            <person name="Martin F."/>
        </authorList>
    </citation>
    <scope>NUCLEOTIDE SEQUENCE [LARGE SCALE GENOMIC DNA]</scope>
    <source>
        <strain evidence="3">Foug A</strain>
    </source>
</reference>
<dbReference type="EMBL" id="KN822004">
    <property type="protein sequence ID" value="KIM70742.1"/>
    <property type="molecule type" value="Genomic_DNA"/>
</dbReference>
<evidence type="ECO:0000313" key="3">
    <source>
        <dbReference type="Proteomes" id="UP000053989"/>
    </source>
</evidence>
<dbReference type="AlphaFoldDB" id="A0A0C3B0F9"/>
<dbReference type="Proteomes" id="UP000053989">
    <property type="component" value="Unassembled WGS sequence"/>
</dbReference>
<accession>A0A0C3B0F9</accession>
<evidence type="ECO:0000256" key="1">
    <source>
        <dbReference type="SAM" id="MobiDB-lite"/>
    </source>
</evidence>
<dbReference type="HOGENOM" id="CLU_2672528_0_0_1"/>
<feature type="compositionally biased region" description="Polar residues" evidence="1">
    <location>
        <begin position="52"/>
        <end position="61"/>
    </location>
</feature>
<reference evidence="2 3" key="1">
    <citation type="submission" date="2014-04" db="EMBL/GenBank/DDBJ databases">
        <authorList>
            <consortium name="DOE Joint Genome Institute"/>
            <person name="Kuo A."/>
            <person name="Kohler A."/>
            <person name="Nagy L.G."/>
            <person name="Floudas D."/>
            <person name="Copeland A."/>
            <person name="Barry K.W."/>
            <person name="Cichocki N."/>
            <person name="Veneault-Fourrey C."/>
            <person name="LaButti K."/>
            <person name="Lindquist E.A."/>
            <person name="Lipzen A."/>
            <person name="Lundell T."/>
            <person name="Morin E."/>
            <person name="Murat C."/>
            <person name="Sun H."/>
            <person name="Tunlid A."/>
            <person name="Henrissat B."/>
            <person name="Grigoriev I.V."/>
            <person name="Hibbett D.S."/>
            <person name="Martin F."/>
            <person name="Nordberg H.P."/>
            <person name="Cantor M.N."/>
            <person name="Hua S.X."/>
        </authorList>
    </citation>
    <scope>NUCLEOTIDE SEQUENCE [LARGE SCALE GENOMIC DNA]</scope>
    <source>
        <strain evidence="2 3">Foug A</strain>
    </source>
</reference>
<name>A0A0C3B0F9_9AGAM</name>
<keyword evidence="3" id="KW-1185">Reference proteome</keyword>
<gene>
    <name evidence="2" type="ORF">SCLCIDRAFT_1206909</name>
</gene>
<dbReference type="InParanoid" id="A0A0C3B0F9"/>
<protein>
    <submittedName>
        <fullName evidence="2">Uncharacterized protein</fullName>
    </submittedName>
</protein>
<evidence type="ECO:0000313" key="2">
    <source>
        <dbReference type="EMBL" id="KIM70742.1"/>
    </source>
</evidence>
<sequence>MVTRTILRVYRTTGLPAHSQRSFQLQFDRWPRCHCPKPTAHMPIETAFHNAASPNVSQSMKNKTDKQHSVGKGAG</sequence>
<feature type="region of interest" description="Disordered" evidence="1">
    <location>
        <begin position="52"/>
        <end position="75"/>
    </location>
</feature>